<dbReference type="Pfam" id="PF00168">
    <property type="entry name" value="C2"/>
    <property type="match status" value="1"/>
</dbReference>
<dbReference type="EMBL" id="JBJKBG010000006">
    <property type="protein sequence ID" value="KAL3733380.1"/>
    <property type="molecule type" value="Genomic_DNA"/>
</dbReference>
<feature type="compositionally biased region" description="Basic and acidic residues" evidence="1">
    <location>
        <begin position="426"/>
        <end position="435"/>
    </location>
</feature>
<evidence type="ECO:0000313" key="4">
    <source>
        <dbReference type="Proteomes" id="UP001634007"/>
    </source>
</evidence>
<feature type="region of interest" description="Disordered" evidence="1">
    <location>
        <begin position="487"/>
        <end position="515"/>
    </location>
</feature>
<keyword evidence="4" id="KW-1185">Reference proteome</keyword>
<comment type="caution">
    <text evidence="3">The sequence shown here is derived from an EMBL/GenBank/DDBJ whole genome shotgun (WGS) entry which is preliminary data.</text>
</comment>
<feature type="compositionally biased region" description="Low complexity" evidence="1">
    <location>
        <begin position="375"/>
        <end position="403"/>
    </location>
</feature>
<evidence type="ECO:0000313" key="3">
    <source>
        <dbReference type="EMBL" id="KAL3733380.1"/>
    </source>
</evidence>
<dbReference type="Gene3D" id="2.60.40.150">
    <property type="entry name" value="C2 domain"/>
    <property type="match status" value="1"/>
</dbReference>
<accession>A0ABD3KCQ6</accession>
<dbReference type="PROSITE" id="PS50004">
    <property type="entry name" value="C2"/>
    <property type="match status" value="1"/>
</dbReference>
<dbReference type="AlphaFoldDB" id="A0ABD3KCQ6"/>
<evidence type="ECO:0000256" key="1">
    <source>
        <dbReference type="SAM" id="MobiDB-lite"/>
    </source>
</evidence>
<dbReference type="PANTHER" id="PTHR31208:SF2">
    <property type="entry name" value="DOMAIN-CONTAINING PROTEIN, PUTATIVE, EXPRESSED-RELATED"/>
    <property type="match status" value="1"/>
</dbReference>
<name>A0ABD3KCQ6_EUCGL</name>
<dbReference type="SUPFAM" id="SSF49562">
    <property type="entry name" value="C2 domain (Calcium/lipid-binding domain, CaLB)"/>
    <property type="match status" value="1"/>
</dbReference>
<reference evidence="3 4" key="1">
    <citation type="submission" date="2024-11" db="EMBL/GenBank/DDBJ databases">
        <title>Chromosome-level genome assembly of Eucalyptus globulus Labill. provides insights into its genome evolution.</title>
        <authorList>
            <person name="Li X."/>
        </authorList>
    </citation>
    <scope>NUCLEOTIDE SEQUENCE [LARGE SCALE GENOMIC DNA]</scope>
    <source>
        <strain evidence="3">CL2024</strain>
        <tissue evidence="3">Fresh tender leaves</tissue>
    </source>
</reference>
<gene>
    <name evidence="3" type="ORF">ACJRO7_022841</name>
</gene>
<organism evidence="3 4">
    <name type="scientific">Eucalyptus globulus</name>
    <name type="common">Tasmanian blue gum</name>
    <dbReference type="NCBI Taxonomy" id="34317"/>
    <lineage>
        <taxon>Eukaryota</taxon>
        <taxon>Viridiplantae</taxon>
        <taxon>Streptophyta</taxon>
        <taxon>Embryophyta</taxon>
        <taxon>Tracheophyta</taxon>
        <taxon>Spermatophyta</taxon>
        <taxon>Magnoliopsida</taxon>
        <taxon>eudicotyledons</taxon>
        <taxon>Gunneridae</taxon>
        <taxon>Pentapetalae</taxon>
        <taxon>rosids</taxon>
        <taxon>malvids</taxon>
        <taxon>Myrtales</taxon>
        <taxon>Myrtaceae</taxon>
        <taxon>Myrtoideae</taxon>
        <taxon>Eucalypteae</taxon>
        <taxon>Eucalyptus</taxon>
    </lineage>
</organism>
<proteinExistence type="predicted"/>
<feature type="compositionally biased region" description="Low complexity" evidence="1">
    <location>
        <begin position="436"/>
        <end position="447"/>
    </location>
</feature>
<sequence length="525" mass="57634">MYYCPLLSTRTRSLPTIFNLLGRLNSSFNSSDSVVYLQEGEVVRKIVHWGLVQRKLDPRFKNWVWTDLGDWLGTSELEASFVARSRMDSPQSVVSAYKSSVVEVEKQQPDFFVLNSGCFTKGIDANRKEAAGGNLESFVGSLEVFVHRARDIHNICIYHKQDVYAKVCLTSDPELAVSTKTINGGGQNPVFNDNLRLNVRTLECSLKCEIWMLSRVKNYLEDQLLGFALVPLSEVILKNGQLDKEFSLSSTDLFHSPAGFVHLSLSYTGASPEVMAIPAPPTILSTEAPVQESEVAESDPCELDKIEFPDPKIVNENQMMVSEYFGISCDSLDSQNSESLVVSDENELSSELGVHAVESISTATVQSVLHPVRDSPPSSVSTNGVSSPSVPASSQSSDAPVASKYPSQEENSKPSKEQHVSTPKDQSVHSDDRDSASSVGGSSDSSAKPLVTVNMEPEQKVVQQDFVDMYMKSMQQFTESLAKMKLPMDIESEENSPASSTTPDQNLPSSKSNGSRVFYGSRAFF</sequence>
<feature type="compositionally biased region" description="Polar residues" evidence="1">
    <location>
        <begin position="495"/>
        <end position="515"/>
    </location>
</feature>
<feature type="compositionally biased region" description="Basic and acidic residues" evidence="1">
    <location>
        <begin position="410"/>
        <end position="419"/>
    </location>
</feature>
<dbReference type="InterPro" id="IPR035892">
    <property type="entry name" value="C2_domain_sf"/>
</dbReference>
<dbReference type="InterPro" id="IPR000008">
    <property type="entry name" value="C2_dom"/>
</dbReference>
<evidence type="ECO:0000259" key="2">
    <source>
        <dbReference type="PROSITE" id="PS50004"/>
    </source>
</evidence>
<protein>
    <recommendedName>
        <fullName evidence="2">C2 domain-containing protein</fullName>
    </recommendedName>
</protein>
<dbReference type="Proteomes" id="UP001634007">
    <property type="component" value="Unassembled WGS sequence"/>
</dbReference>
<dbReference type="PANTHER" id="PTHR31208">
    <property type="entry name" value="EXPRESSED PROTEIN"/>
    <property type="match status" value="1"/>
</dbReference>
<feature type="domain" description="C2" evidence="2">
    <location>
        <begin position="123"/>
        <end position="246"/>
    </location>
</feature>
<dbReference type="SMART" id="SM00239">
    <property type="entry name" value="C2"/>
    <property type="match status" value="1"/>
</dbReference>
<feature type="region of interest" description="Disordered" evidence="1">
    <location>
        <begin position="370"/>
        <end position="456"/>
    </location>
</feature>